<dbReference type="GO" id="GO:0016763">
    <property type="term" value="F:pentosyltransferase activity"/>
    <property type="evidence" value="ECO:0007669"/>
    <property type="project" value="TreeGrafter"/>
</dbReference>
<sequence>MSATVADPCPRAGRPSRSASRRPGAAWRFWRSPAGQPPWARPALLATAVVAAVLYAWNITSSGFALYYSDAVKSMSVSWKALLFGAMDPGATITPDKIPGSFVPQALSARLFGFHAWSVTLPQCVEGVICVLVLHRVVRRWAGPVAGITAAALFTCTPVVASMFGHSMEDGGLTFCLVMAADCAQRALLDARLRSLVLSGVWVGLGFQAKMLQAWMVLPALATAYLVAAPVRLRRRVGHLLVAGVVCLAVSLSWVVMMTVVPAKDRPYVDGSTDNSAFAMVFGYNGLERFGIHVPGSVASTGSGGAARGTRPGGTASWRAGGFGGAPFPGTRAPGNGVFPAGGGKAARNGGTGEGTGSARPFAGGRGGPGAPGGGPGGMDAGPSWLKLFQSRFAPQIGWLYPFALLTLVLGVWWRRRAGRGDRTLGGLVLWGGWLVVVGVVFSAMGSIPHTAYMATLAPPLAALTAAGAVLMRRAYRAGGPRGWALPVAVAAEAVWSWYLSSFHPDFLPWLKWLTAAACLAGVAAMVLGRVTRRTRSRLVTAGVLAGLAGAVVTPVAWSASVLDPAYAGSAFDAGAGPSAMGGGRARAVPGAAGASRGGPGGDITTRLTADERKLYAYVKSRQGGARYVLATDGWNAASPYILATGDTVLPMGGFSGSVPHPSPGDFTALVRGGRLRFVLLSGSGGGFPGRGGTAGATGRVRTWVRAHCAAVPSARYGVTTTQAFGGGGTLYECAPERA</sequence>
<evidence type="ECO:0000313" key="13">
    <source>
        <dbReference type="Proteomes" id="UP000007842"/>
    </source>
</evidence>
<reference evidence="13" key="1">
    <citation type="submission" date="2011-12" db="EMBL/GenBank/DDBJ databases">
        <title>Complete genome sequence of Streptomyces cattleya strain DSM 46488.</title>
        <authorList>
            <person name="Ou H.-Y."/>
            <person name="Li P."/>
            <person name="Zhao C."/>
            <person name="O'Hagan D."/>
            <person name="Deng Z."/>
        </authorList>
    </citation>
    <scope>NUCLEOTIDE SEQUENCE [LARGE SCALE GENOMIC DNA]</scope>
    <source>
        <strain evidence="13">ATCC 35852 / DSM 46488 / JCM 4925 / NBRC 14057 / NRRL 8057</strain>
    </source>
</reference>
<evidence type="ECO:0000256" key="5">
    <source>
        <dbReference type="ARBA" id="ARBA00022692"/>
    </source>
</evidence>
<dbReference type="RefSeq" id="WP_014628586.1">
    <property type="nucleotide sequence ID" value="NC_016111.1"/>
</dbReference>
<accession>G8X3J8</accession>
<feature type="domain" description="Putative mannosyltransferase YkcA/B-like C-terminal" evidence="11">
    <location>
        <begin position="615"/>
        <end position="708"/>
    </location>
</feature>
<organism evidence="12 13">
    <name type="scientific">Streptantibioticus cattleyicolor (strain ATCC 35852 / DSM 46488 / JCM 4925 / NBRC 14057 / NRRL 8057)</name>
    <name type="common">Streptomyces cattleya</name>
    <dbReference type="NCBI Taxonomy" id="1003195"/>
    <lineage>
        <taxon>Bacteria</taxon>
        <taxon>Bacillati</taxon>
        <taxon>Actinomycetota</taxon>
        <taxon>Actinomycetes</taxon>
        <taxon>Kitasatosporales</taxon>
        <taxon>Streptomycetaceae</taxon>
        <taxon>Streptantibioticus</taxon>
    </lineage>
</organism>
<evidence type="ECO:0000256" key="6">
    <source>
        <dbReference type="ARBA" id="ARBA00022989"/>
    </source>
</evidence>
<dbReference type="Pfam" id="PF13231">
    <property type="entry name" value="PMT_2"/>
    <property type="match status" value="1"/>
</dbReference>
<evidence type="ECO:0000256" key="4">
    <source>
        <dbReference type="ARBA" id="ARBA00022679"/>
    </source>
</evidence>
<keyword evidence="3" id="KW-0328">Glycosyltransferase</keyword>
<evidence type="ECO:0000259" key="10">
    <source>
        <dbReference type="Pfam" id="PF13231"/>
    </source>
</evidence>
<feature type="transmembrane region" description="Helical" evidence="9">
    <location>
        <begin position="425"/>
        <end position="446"/>
    </location>
</feature>
<keyword evidence="4" id="KW-0808">Transferase</keyword>
<evidence type="ECO:0000259" key="11">
    <source>
        <dbReference type="Pfam" id="PF24878"/>
    </source>
</evidence>
<dbReference type="GO" id="GO:0009103">
    <property type="term" value="P:lipopolysaccharide biosynthetic process"/>
    <property type="evidence" value="ECO:0007669"/>
    <property type="project" value="UniProtKB-ARBA"/>
</dbReference>
<feature type="transmembrane region" description="Helical" evidence="9">
    <location>
        <begin position="212"/>
        <end position="233"/>
    </location>
</feature>
<feature type="region of interest" description="Disordered" evidence="8">
    <location>
        <begin position="345"/>
        <end position="379"/>
    </location>
</feature>
<feature type="compositionally biased region" description="Low complexity" evidence="8">
    <location>
        <begin position="10"/>
        <end position="20"/>
    </location>
</feature>
<evidence type="ECO:0008006" key="14">
    <source>
        <dbReference type="Google" id="ProtNLM"/>
    </source>
</evidence>
<evidence type="ECO:0000256" key="2">
    <source>
        <dbReference type="ARBA" id="ARBA00022475"/>
    </source>
</evidence>
<keyword evidence="7 9" id="KW-0472">Membrane</keyword>
<proteinExistence type="predicted"/>
<dbReference type="PATRIC" id="fig|1003195.29.peg.4988"/>
<name>G8X3J8_STREN</name>
<keyword evidence="5 9" id="KW-0812">Transmembrane</keyword>
<keyword evidence="13" id="KW-1185">Reference proteome</keyword>
<feature type="region of interest" description="Disordered" evidence="8">
    <location>
        <begin position="1"/>
        <end position="20"/>
    </location>
</feature>
<dbReference type="InterPro" id="IPR038731">
    <property type="entry name" value="RgtA/B/C-like"/>
</dbReference>
<evidence type="ECO:0000256" key="7">
    <source>
        <dbReference type="ARBA" id="ARBA00023136"/>
    </source>
</evidence>
<feature type="transmembrane region" description="Helical" evidence="9">
    <location>
        <begin position="539"/>
        <end position="558"/>
    </location>
</feature>
<dbReference type="AlphaFoldDB" id="G8X3J8"/>
<evidence type="ECO:0000313" key="12">
    <source>
        <dbReference type="EMBL" id="AEW97371.1"/>
    </source>
</evidence>
<feature type="transmembrane region" description="Helical" evidence="9">
    <location>
        <begin position="393"/>
        <end position="413"/>
    </location>
</feature>
<dbReference type="PANTHER" id="PTHR33908">
    <property type="entry name" value="MANNOSYLTRANSFERASE YKCB-RELATED"/>
    <property type="match status" value="1"/>
</dbReference>
<feature type="transmembrane region" description="Helical" evidence="9">
    <location>
        <begin position="141"/>
        <end position="164"/>
    </location>
</feature>
<dbReference type="GO" id="GO:0010041">
    <property type="term" value="P:response to iron(III) ion"/>
    <property type="evidence" value="ECO:0007669"/>
    <property type="project" value="TreeGrafter"/>
</dbReference>
<feature type="transmembrane region" description="Helical" evidence="9">
    <location>
        <begin position="507"/>
        <end position="527"/>
    </location>
</feature>
<dbReference type="Proteomes" id="UP000007842">
    <property type="component" value="Chromosome"/>
</dbReference>
<dbReference type="GO" id="GO:0005886">
    <property type="term" value="C:plasma membrane"/>
    <property type="evidence" value="ECO:0007669"/>
    <property type="project" value="UniProtKB-SubCell"/>
</dbReference>
<dbReference type="Pfam" id="PF24878">
    <property type="entry name" value="YkcB_C"/>
    <property type="match status" value="1"/>
</dbReference>
<feature type="transmembrane region" description="Helical" evidence="9">
    <location>
        <begin position="484"/>
        <end position="501"/>
    </location>
</feature>
<dbReference type="STRING" id="1003195.SCATT_50000"/>
<comment type="subcellular location">
    <subcellularLocation>
        <location evidence="1">Cell membrane</location>
        <topology evidence="1">Multi-pass membrane protein</topology>
    </subcellularLocation>
</comment>
<evidence type="ECO:0000256" key="3">
    <source>
        <dbReference type="ARBA" id="ARBA00022676"/>
    </source>
</evidence>
<dbReference type="PANTHER" id="PTHR33908:SF3">
    <property type="entry name" value="UNDECAPRENYL PHOSPHATE-ALPHA-4-AMINO-4-DEOXY-L-ARABINOSE ARABINOSYL TRANSFERASE"/>
    <property type="match status" value="1"/>
</dbReference>
<feature type="transmembrane region" description="Helical" evidence="9">
    <location>
        <begin position="452"/>
        <end position="472"/>
    </location>
</feature>
<evidence type="ECO:0000256" key="9">
    <source>
        <dbReference type="SAM" id="Phobius"/>
    </source>
</evidence>
<feature type="compositionally biased region" description="Gly residues" evidence="8">
    <location>
        <begin position="345"/>
        <end position="356"/>
    </location>
</feature>
<feature type="transmembrane region" description="Helical" evidence="9">
    <location>
        <begin position="43"/>
        <end position="68"/>
    </location>
</feature>
<feature type="compositionally biased region" description="Gly residues" evidence="8">
    <location>
        <begin position="364"/>
        <end position="379"/>
    </location>
</feature>
<feature type="transmembrane region" description="Helical" evidence="9">
    <location>
        <begin position="240"/>
        <end position="261"/>
    </location>
</feature>
<dbReference type="EMBL" id="CP003219">
    <property type="protein sequence ID" value="AEW97371.1"/>
    <property type="molecule type" value="Genomic_DNA"/>
</dbReference>
<keyword evidence="6 9" id="KW-1133">Transmembrane helix</keyword>
<keyword evidence="2" id="KW-1003">Cell membrane</keyword>
<dbReference type="HOGENOM" id="CLU_007261_1_0_11"/>
<gene>
    <name evidence="12" type="ordered locus">SCATT_50000</name>
</gene>
<dbReference type="eggNOG" id="COG1807">
    <property type="taxonomic scope" value="Bacteria"/>
</dbReference>
<dbReference type="InterPro" id="IPR056785">
    <property type="entry name" value="YkcA/B-like_C"/>
</dbReference>
<evidence type="ECO:0000256" key="1">
    <source>
        <dbReference type="ARBA" id="ARBA00004651"/>
    </source>
</evidence>
<feature type="domain" description="Glycosyltransferase RgtA/B/C/D-like" evidence="10">
    <location>
        <begin position="105"/>
        <end position="254"/>
    </location>
</feature>
<evidence type="ECO:0000256" key="8">
    <source>
        <dbReference type="SAM" id="MobiDB-lite"/>
    </source>
</evidence>
<dbReference type="InterPro" id="IPR050297">
    <property type="entry name" value="LipidA_mod_glycosyltrf_83"/>
</dbReference>
<protein>
    <recommendedName>
        <fullName evidence="14">Mannosyltransferase</fullName>
    </recommendedName>
</protein>
<dbReference type="KEGG" id="scy:SCATT_50000"/>